<sequence>FRISGTLTKISLGFLGLAAAGAFALSNLAKDAPNLADEFARVDVAIGRIKRGLGREFEGAAGVVADMADAAANFIDKTAGRGLPTGGTIGGGVVGAGVGSVLGGAAGTFIGGHAGGLAGAAAGGLVGGAIGTGWTDKTNGDPVFDILSGNARIQTFNYNTQGGVMILHPNDNRNLLSLLITTKGSSIPAFSSQKVVTGTVMELLGWSVVVTTNVTKGNAYMFLPGTTIAWRQFEPLSAVLIPEPKIGSKIRVSEEGEALLEHPR</sequence>
<protein>
    <recommendedName>
        <fullName evidence="2">Glycine zipper domain-containing protein</fullName>
    </recommendedName>
</protein>
<comment type="caution">
    <text evidence="1">The sequence shown here is derived from an EMBL/GenBank/DDBJ whole genome shotgun (WGS) entry which is preliminary data.</text>
</comment>
<reference evidence="1" key="1">
    <citation type="journal article" date="2015" name="Nature">
        <title>Complex archaea that bridge the gap between prokaryotes and eukaryotes.</title>
        <authorList>
            <person name="Spang A."/>
            <person name="Saw J.H."/>
            <person name="Jorgensen S.L."/>
            <person name="Zaremba-Niedzwiedzka K."/>
            <person name="Martijn J."/>
            <person name="Lind A.E."/>
            <person name="van Eijk R."/>
            <person name="Schleper C."/>
            <person name="Guy L."/>
            <person name="Ettema T.J."/>
        </authorList>
    </citation>
    <scope>NUCLEOTIDE SEQUENCE</scope>
</reference>
<feature type="non-terminal residue" evidence="1">
    <location>
        <position position="1"/>
    </location>
</feature>
<accession>A0A0F9ABV2</accession>
<evidence type="ECO:0008006" key="2">
    <source>
        <dbReference type="Google" id="ProtNLM"/>
    </source>
</evidence>
<name>A0A0F9ABV2_9ZZZZ</name>
<dbReference type="AlphaFoldDB" id="A0A0F9ABV2"/>
<gene>
    <name evidence="1" type="ORF">LCGC14_2590030</name>
</gene>
<dbReference type="EMBL" id="LAZR01043454">
    <property type="protein sequence ID" value="KKL07034.1"/>
    <property type="molecule type" value="Genomic_DNA"/>
</dbReference>
<organism evidence="1">
    <name type="scientific">marine sediment metagenome</name>
    <dbReference type="NCBI Taxonomy" id="412755"/>
    <lineage>
        <taxon>unclassified sequences</taxon>
        <taxon>metagenomes</taxon>
        <taxon>ecological metagenomes</taxon>
    </lineage>
</organism>
<evidence type="ECO:0000313" key="1">
    <source>
        <dbReference type="EMBL" id="KKL07034.1"/>
    </source>
</evidence>
<proteinExistence type="predicted"/>